<dbReference type="EMBL" id="JAFCMP010000212">
    <property type="protein sequence ID" value="KAG5183419.1"/>
    <property type="molecule type" value="Genomic_DNA"/>
</dbReference>
<evidence type="ECO:0000313" key="3">
    <source>
        <dbReference type="Proteomes" id="UP000664859"/>
    </source>
</evidence>
<reference evidence="2" key="1">
    <citation type="submission" date="2021-02" db="EMBL/GenBank/DDBJ databases">
        <title>First Annotated Genome of the Yellow-green Alga Tribonema minus.</title>
        <authorList>
            <person name="Mahan K.M."/>
        </authorList>
    </citation>
    <scope>NUCLEOTIDE SEQUENCE</scope>
    <source>
        <strain evidence="2">UTEX B ZZ1240</strain>
    </source>
</reference>
<feature type="region of interest" description="Disordered" evidence="1">
    <location>
        <begin position="66"/>
        <end position="107"/>
    </location>
</feature>
<organism evidence="2 3">
    <name type="scientific">Tribonema minus</name>
    <dbReference type="NCBI Taxonomy" id="303371"/>
    <lineage>
        <taxon>Eukaryota</taxon>
        <taxon>Sar</taxon>
        <taxon>Stramenopiles</taxon>
        <taxon>Ochrophyta</taxon>
        <taxon>PX clade</taxon>
        <taxon>Xanthophyceae</taxon>
        <taxon>Tribonematales</taxon>
        <taxon>Tribonemataceae</taxon>
        <taxon>Tribonema</taxon>
    </lineage>
</organism>
<feature type="compositionally biased region" description="Basic and acidic residues" evidence="1">
    <location>
        <begin position="68"/>
        <end position="81"/>
    </location>
</feature>
<keyword evidence="3" id="KW-1185">Reference proteome</keyword>
<dbReference type="AlphaFoldDB" id="A0A835YZ22"/>
<comment type="caution">
    <text evidence="2">The sequence shown here is derived from an EMBL/GenBank/DDBJ whole genome shotgun (WGS) entry which is preliminary data.</text>
</comment>
<feature type="compositionally biased region" description="Gly residues" evidence="1">
    <location>
        <begin position="94"/>
        <end position="105"/>
    </location>
</feature>
<evidence type="ECO:0000256" key="1">
    <source>
        <dbReference type="SAM" id="MobiDB-lite"/>
    </source>
</evidence>
<gene>
    <name evidence="2" type="ORF">JKP88DRAFT_220624</name>
</gene>
<protein>
    <submittedName>
        <fullName evidence="2">Uncharacterized protein</fullName>
    </submittedName>
</protein>
<name>A0A835YZ22_9STRA</name>
<dbReference type="Proteomes" id="UP000664859">
    <property type="component" value="Unassembled WGS sequence"/>
</dbReference>
<evidence type="ECO:0000313" key="2">
    <source>
        <dbReference type="EMBL" id="KAG5183419.1"/>
    </source>
</evidence>
<dbReference type="OrthoDB" id="10385561at2759"/>
<accession>A0A835YZ22</accession>
<sequence length="311" mass="33351">MSGDDVLRGVLRAWDAYRDWCEEVDERPFIRDAALLAFRNNFVMNVQVCAAVSAVAQHAAADAADAAEAGHAREDGRDGRRMGGRKRACSASDGGSGDMGVGGAAAGDAGTNNEDSMLFTDLELVEDCRALNFSVQHSRRSTGSERGLKTSTSTAERHHRHYYDWILERVEGRAEDILRGTVDARGIAGGVKLALSTAAPESRQQLLSRLLSAVEELDVPDDDLSGDRHTQGSMRRAMLLPLLRWRAAMDECAANRNDNDEPSALLMQDIGGKSRGKGRGGGRAAAHARAAVRGCVGNAGASWKQLSNVFS</sequence>
<proteinExistence type="predicted"/>